<feature type="chain" id="PRO_5040940295" evidence="1">
    <location>
        <begin position="22"/>
        <end position="61"/>
    </location>
</feature>
<keyword evidence="1" id="KW-0732">Signal</keyword>
<proteinExistence type="predicted"/>
<keyword evidence="3" id="KW-1185">Reference proteome</keyword>
<evidence type="ECO:0000313" key="2">
    <source>
        <dbReference type="EMBL" id="WIY03097.1"/>
    </source>
</evidence>
<reference evidence="2 3" key="1">
    <citation type="submission" date="2023-06" db="EMBL/GenBank/DDBJ databases">
        <authorList>
            <person name="Oyuntsetseg B."/>
            <person name="Kim S.B."/>
        </authorList>
    </citation>
    <scope>NUCLEOTIDE SEQUENCE [LARGE SCALE GENOMIC DNA]</scope>
    <source>
        <strain evidence="2 3">4-36</strain>
    </source>
</reference>
<protein>
    <submittedName>
        <fullName evidence="2">Uncharacterized protein</fullName>
    </submittedName>
</protein>
<feature type="signal peptide" evidence="1">
    <location>
        <begin position="1"/>
        <end position="21"/>
    </location>
</feature>
<sequence length="61" mass="6325">MRIRKILLVIPLLVLDLAACGQPAVLVKVGKAVPAPAPESTGVPACTWLGDTPVAPEVVRL</sequence>
<evidence type="ECO:0000313" key="3">
    <source>
        <dbReference type="Proteomes" id="UP001239397"/>
    </source>
</evidence>
<organism evidence="2 3">
    <name type="scientific">Amycolatopsis mongoliensis</name>
    <dbReference type="NCBI Taxonomy" id="715475"/>
    <lineage>
        <taxon>Bacteria</taxon>
        <taxon>Bacillati</taxon>
        <taxon>Actinomycetota</taxon>
        <taxon>Actinomycetes</taxon>
        <taxon>Pseudonocardiales</taxon>
        <taxon>Pseudonocardiaceae</taxon>
        <taxon>Amycolatopsis</taxon>
    </lineage>
</organism>
<dbReference type="KEGG" id="amog:QRX60_04310"/>
<dbReference type="RefSeq" id="WP_285999498.1">
    <property type="nucleotide sequence ID" value="NZ_CP127295.1"/>
</dbReference>
<accession>A0A9Y2JTA2</accession>
<dbReference type="EMBL" id="CP127295">
    <property type="protein sequence ID" value="WIY03097.1"/>
    <property type="molecule type" value="Genomic_DNA"/>
</dbReference>
<name>A0A9Y2JTA2_9PSEU</name>
<evidence type="ECO:0000256" key="1">
    <source>
        <dbReference type="SAM" id="SignalP"/>
    </source>
</evidence>
<dbReference type="AlphaFoldDB" id="A0A9Y2JTA2"/>
<gene>
    <name evidence="2" type="ORF">QRX60_04310</name>
</gene>
<dbReference type="Proteomes" id="UP001239397">
    <property type="component" value="Chromosome"/>
</dbReference>